<dbReference type="Proteomes" id="UP000481288">
    <property type="component" value="Unassembled WGS sequence"/>
</dbReference>
<dbReference type="Pfam" id="PF15496">
    <property type="entry name" value="DUF4646"/>
    <property type="match status" value="1"/>
</dbReference>
<feature type="compositionally biased region" description="Basic and acidic residues" evidence="1">
    <location>
        <begin position="501"/>
        <end position="510"/>
    </location>
</feature>
<keyword evidence="3" id="KW-1185">Reference proteome</keyword>
<gene>
    <name evidence="2" type="ORF">LCER1_G008160</name>
</gene>
<evidence type="ECO:0000313" key="3">
    <source>
        <dbReference type="Proteomes" id="UP000481288"/>
    </source>
</evidence>
<feature type="compositionally biased region" description="Basic and acidic residues" evidence="1">
    <location>
        <begin position="29"/>
        <end position="41"/>
    </location>
</feature>
<dbReference type="InterPro" id="IPR028018">
    <property type="entry name" value="DUF4646"/>
</dbReference>
<dbReference type="EMBL" id="QGMG01000842">
    <property type="protein sequence ID" value="TVY51341.1"/>
    <property type="molecule type" value="Genomic_DNA"/>
</dbReference>
<name>A0A7D8UNK8_9HELO</name>
<feature type="compositionally biased region" description="Low complexity" evidence="1">
    <location>
        <begin position="478"/>
        <end position="489"/>
    </location>
</feature>
<reference evidence="2 3" key="1">
    <citation type="submission" date="2018-05" db="EMBL/GenBank/DDBJ databases">
        <title>Whole genome sequencing for identification of molecular markers to develop diagnostic detection tools for the regulated plant pathogen Lachnellula willkommii.</title>
        <authorList>
            <person name="Giroux E."/>
            <person name="Bilodeau G."/>
        </authorList>
    </citation>
    <scope>NUCLEOTIDE SEQUENCE [LARGE SCALE GENOMIC DNA]</scope>
    <source>
        <strain evidence="2 3">CBS 625.97</strain>
    </source>
</reference>
<comment type="caution">
    <text evidence="2">The sequence shown here is derived from an EMBL/GenBank/DDBJ whole genome shotgun (WGS) entry which is preliminary data.</text>
</comment>
<dbReference type="PANTHER" id="PTHR38887">
    <property type="entry name" value="CHROMOSOME 21, WHOLE GENOME SHOTGUN SEQUENCE"/>
    <property type="match status" value="1"/>
</dbReference>
<feature type="compositionally biased region" description="Polar residues" evidence="1">
    <location>
        <begin position="90"/>
        <end position="105"/>
    </location>
</feature>
<organism evidence="2 3">
    <name type="scientific">Lachnellula cervina</name>
    <dbReference type="NCBI Taxonomy" id="1316786"/>
    <lineage>
        <taxon>Eukaryota</taxon>
        <taxon>Fungi</taxon>
        <taxon>Dikarya</taxon>
        <taxon>Ascomycota</taxon>
        <taxon>Pezizomycotina</taxon>
        <taxon>Leotiomycetes</taxon>
        <taxon>Helotiales</taxon>
        <taxon>Lachnaceae</taxon>
        <taxon>Lachnellula</taxon>
    </lineage>
</organism>
<protein>
    <submittedName>
        <fullName evidence="2">Uncharacterized protein</fullName>
    </submittedName>
</protein>
<feature type="compositionally biased region" description="Basic and acidic residues" evidence="1">
    <location>
        <begin position="106"/>
        <end position="123"/>
    </location>
</feature>
<accession>A0A7D8UNK8</accession>
<feature type="region of interest" description="Disordered" evidence="1">
    <location>
        <begin position="1"/>
        <end position="143"/>
    </location>
</feature>
<feature type="region of interest" description="Disordered" evidence="1">
    <location>
        <begin position="458"/>
        <end position="515"/>
    </location>
</feature>
<dbReference type="OrthoDB" id="3433125at2759"/>
<feature type="compositionally biased region" description="Basic residues" evidence="1">
    <location>
        <begin position="490"/>
        <end position="500"/>
    </location>
</feature>
<dbReference type="PANTHER" id="PTHR38887:SF1">
    <property type="entry name" value="RAS MODIFICATION PROTEIN ERF4"/>
    <property type="match status" value="1"/>
</dbReference>
<feature type="compositionally biased region" description="Basic and acidic residues" evidence="1">
    <location>
        <begin position="66"/>
        <end position="81"/>
    </location>
</feature>
<proteinExistence type="predicted"/>
<sequence length="558" mass="61639">MNGPPPAYDAPGYSSGQSGYSQGQISGNREQRYPDEERGGYDRPYGAEMTGSSQYQGERMGPGQYSDEKASQNPFRDDRSGPNEPASYNPYRNQMSSPGQYQGERSFQDERSSPNQYPDEKAGASRGLSSNPAPEDDAEDELEDDWALDEAQDELRSPIPENAEPPTGDHFLSHHPPPGYSNPEPRARLPFPVVIPQRRPKNRSRGFIRAYAPVLENCGIDQASWLEFLDSFEKNSTANPWIKTVNFAALATIPLPMVIGSAVGYAIRKGTEVAIETQGRERTNKFLAKINDEFFRPRGLFCLIMTWNPASSDHVEAVNLDATIASRTQPASMTSKLRQSDGVTHGEWQFPETAPLVFPALDKLASQTGEDAEKKQGKMARSMDFVAGYWDRRATAEYVSQNPNSMLANVPQAKFASRYSDPNHPASSGLIGLVTGGKLSSGNGSRGLIGGLASAAKSYNQKPDSQQAQSGNQGYGNQGNQEDNPYSRNYKGRKGRRRERRDRSPREKKGGMLTGNLKMYLSQNVMYMLVVNMPTEEEMANAKRADEASHSSSFAHRF</sequence>
<dbReference type="AlphaFoldDB" id="A0A7D8UNK8"/>
<evidence type="ECO:0000256" key="1">
    <source>
        <dbReference type="SAM" id="MobiDB-lite"/>
    </source>
</evidence>
<evidence type="ECO:0000313" key="2">
    <source>
        <dbReference type="EMBL" id="TVY51341.1"/>
    </source>
</evidence>
<feature type="region of interest" description="Disordered" evidence="1">
    <location>
        <begin position="157"/>
        <end position="188"/>
    </location>
</feature>
<feature type="compositionally biased region" description="Acidic residues" evidence="1">
    <location>
        <begin position="134"/>
        <end position="143"/>
    </location>
</feature>
<dbReference type="InterPro" id="IPR053221">
    <property type="entry name" value="Burnettramic_acid_biosynth"/>
</dbReference>
<feature type="compositionally biased region" description="Low complexity" evidence="1">
    <location>
        <begin position="12"/>
        <end position="27"/>
    </location>
</feature>